<evidence type="ECO:0000256" key="1">
    <source>
        <dbReference type="SAM" id="MobiDB-lite"/>
    </source>
</evidence>
<proteinExistence type="predicted"/>
<dbReference type="AlphaFoldDB" id="A0A6S6T6Q1"/>
<feature type="region of interest" description="Disordered" evidence="1">
    <location>
        <begin position="336"/>
        <end position="359"/>
    </location>
</feature>
<reference evidence="2" key="1">
    <citation type="submission" date="2020-01" db="EMBL/GenBank/DDBJ databases">
        <authorList>
            <person name="Meier V. D."/>
            <person name="Meier V D."/>
        </authorList>
    </citation>
    <scope>NUCLEOTIDE SEQUENCE</scope>
    <source>
        <strain evidence="2">HLG_WM_MAG_05</strain>
    </source>
</reference>
<feature type="compositionally biased region" description="Basic and acidic residues" evidence="1">
    <location>
        <begin position="339"/>
        <end position="351"/>
    </location>
</feature>
<name>A0A6S6T6Q1_9BACT</name>
<gene>
    <name evidence="2" type="ORF">HELGO_WM14530</name>
</gene>
<organism evidence="2">
    <name type="scientific">uncultured Sulfurovum sp</name>
    <dbReference type="NCBI Taxonomy" id="269237"/>
    <lineage>
        <taxon>Bacteria</taxon>
        <taxon>Pseudomonadati</taxon>
        <taxon>Campylobacterota</taxon>
        <taxon>Epsilonproteobacteria</taxon>
        <taxon>Campylobacterales</taxon>
        <taxon>Sulfurovaceae</taxon>
        <taxon>Sulfurovum</taxon>
        <taxon>environmental samples</taxon>
    </lineage>
</organism>
<protein>
    <submittedName>
        <fullName evidence="2">Highly acidic protein</fullName>
    </submittedName>
</protein>
<dbReference type="EMBL" id="CACVAU010000036">
    <property type="protein sequence ID" value="CAA6810883.1"/>
    <property type="molecule type" value="Genomic_DNA"/>
</dbReference>
<accession>A0A6S6T6Q1</accession>
<sequence length="397" mass="45094">MKILLINNNPVVSRLTALSARKEDIEIDEIQEVTELSSDTYDIVFVDADSLSKDVRDVVSENIKTQKSVLFYTDGDEEEKNSFDISILKPFLPSEVSAVIRSIEESVEVSKLEESEENHFDILNDNKTSQKDELFHLGDLDDFEEKKKELVEVENVNFDEKLEEAFPLKINNLDDDLFETEPKIELNLEKTPEKEEVLTALSTSNDSKESLKSDKIEDELFTLNLEDEVVTLEDNLFTDDKKEETPLVVEELNLEELLVEEKIKDDEKIEDDKKVKDDEGEPLLALELDDDKLEVVLSEKEPKILDKTEIENIKGILTEDTDDEMSLDDLMTPPIHTPFESKETQPKEIDTKVSGSDEPIDSGVLAQTLSAMPVESLRKLLAGATVNIKIKFPKTSK</sequence>
<evidence type="ECO:0000313" key="2">
    <source>
        <dbReference type="EMBL" id="CAA6810883.1"/>
    </source>
</evidence>